<feature type="active site" evidence="5">
    <location>
        <position position="20"/>
    </location>
</feature>
<dbReference type="InterPro" id="IPR020456">
    <property type="entry name" value="Acylphosphatase"/>
</dbReference>
<evidence type="ECO:0000256" key="3">
    <source>
        <dbReference type="ARBA" id="ARBA00022801"/>
    </source>
</evidence>
<comment type="similarity">
    <text evidence="1 7">Belongs to the acylphosphatase family.</text>
</comment>
<keyword evidence="10" id="KW-1185">Reference proteome</keyword>
<reference evidence="9 10" key="1">
    <citation type="submission" date="2019-04" db="EMBL/GenBank/DDBJ databases">
        <authorList>
            <person name="Li M."/>
            <person name="Gao C."/>
        </authorList>
    </citation>
    <scope>NUCLEOTIDE SEQUENCE [LARGE SCALE GENOMIC DNA]</scope>
    <source>
        <strain evidence="9 10">BGMRC 2031</strain>
    </source>
</reference>
<dbReference type="PROSITE" id="PS00151">
    <property type="entry name" value="ACYLPHOSPHATASE_2"/>
    <property type="match status" value="1"/>
</dbReference>
<dbReference type="PROSITE" id="PS51160">
    <property type="entry name" value="ACYLPHOSPHATASE_3"/>
    <property type="match status" value="1"/>
</dbReference>
<dbReference type="PROSITE" id="PS00150">
    <property type="entry name" value="ACYLPHOSPHATASE_1"/>
    <property type="match status" value="1"/>
</dbReference>
<comment type="catalytic activity">
    <reaction evidence="4 5 6">
        <text>an acyl phosphate + H2O = a carboxylate + phosphate + H(+)</text>
        <dbReference type="Rhea" id="RHEA:14965"/>
        <dbReference type="ChEBI" id="CHEBI:15377"/>
        <dbReference type="ChEBI" id="CHEBI:15378"/>
        <dbReference type="ChEBI" id="CHEBI:29067"/>
        <dbReference type="ChEBI" id="CHEBI:43474"/>
        <dbReference type="ChEBI" id="CHEBI:59918"/>
        <dbReference type="EC" id="3.6.1.7"/>
    </reaction>
</comment>
<evidence type="ECO:0000256" key="6">
    <source>
        <dbReference type="RuleBase" id="RU000553"/>
    </source>
</evidence>
<evidence type="ECO:0000259" key="8">
    <source>
        <dbReference type="PROSITE" id="PS51160"/>
    </source>
</evidence>
<dbReference type="HAMAP" id="MF_01450">
    <property type="entry name" value="Acylphosphatase_entero"/>
    <property type="match status" value="1"/>
</dbReference>
<dbReference type="PANTHER" id="PTHR47268">
    <property type="entry name" value="ACYLPHOSPHATASE"/>
    <property type="match status" value="1"/>
</dbReference>
<accession>A0ABY2SNX2</accession>
<dbReference type="PANTHER" id="PTHR47268:SF4">
    <property type="entry name" value="ACYLPHOSPHATASE"/>
    <property type="match status" value="1"/>
</dbReference>
<dbReference type="PRINTS" id="PR00112">
    <property type="entry name" value="ACYLPHPHTASE"/>
</dbReference>
<evidence type="ECO:0000256" key="2">
    <source>
        <dbReference type="ARBA" id="ARBA00012150"/>
    </source>
</evidence>
<dbReference type="Proteomes" id="UP000305202">
    <property type="component" value="Unassembled WGS sequence"/>
</dbReference>
<evidence type="ECO:0000256" key="5">
    <source>
        <dbReference type="PROSITE-ProRule" id="PRU00520"/>
    </source>
</evidence>
<feature type="domain" description="Acylphosphatase-like" evidence="8">
    <location>
        <begin position="5"/>
        <end position="94"/>
    </location>
</feature>
<proteinExistence type="inferred from homology"/>
<sequence>MSKMCTAIYVYGMVQGVGFRYTAQRRAKELGLKGYVRNLDDGGVEMVACGTQAQLDALQDWLRQGGPRSAHIEKILVEPRAADTADLHGFQIRY</sequence>
<dbReference type="GO" id="GO:0003998">
    <property type="term" value="F:acylphosphatase activity"/>
    <property type="evidence" value="ECO:0007669"/>
    <property type="project" value="UniProtKB-EC"/>
</dbReference>
<dbReference type="EMBL" id="SZPQ01000004">
    <property type="protein sequence ID" value="TKI07566.1"/>
    <property type="molecule type" value="Genomic_DNA"/>
</dbReference>
<dbReference type="SUPFAM" id="SSF54975">
    <property type="entry name" value="Acylphosphatase/BLUF domain-like"/>
    <property type="match status" value="1"/>
</dbReference>
<dbReference type="Gene3D" id="3.30.70.100">
    <property type="match status" value="1"/>
</dbReference>
<name>A0ABY2SNX2_9HYPH</name>
<evidence type="ECO:0000256" key="1">
    <source>
        <dbReference type="ARBA" id="ARBA00005614"/>
    </source>
</evidence>
<dbReference type="InterPro" id="IPR001792">
    <property type="entry name" value="Acylphosphatase-like_dom"/>
</dbReference>
<evidence type="ECO:0000313" key="10">
    <source>
        <dbReference type="Proteomes" id="UP000305202"/>
    </source>
</evidence>
<comment type="caution">
    <text evidence="9">The sequence shown here is derived from an EMBL/GenBank/DDBJ whole genome shotgun (WGS) entry which is preliminary data.</text>
</comment>
<evidence type="ECO:0000256" key="7">
    <source>
        <dbReference type="RuleBase" id="RU004168"/>
    </source>
</evidence>
<gene>
    <name evidence="9" type="ORF">FCN80_06515</name>
</gene>
<dbReference type="Pfam" id="PF00708">
    <property type="entry name" value="Acylphosphatase"/>
    <property type="match status" value="1"/>
</dbReference>
<dbReference type="NCBIfam" id="NF011000">
    <property type="entry name" value="PRK14426.1"/>
    <property type="match status" value="1"/>
</dbReference>
<evidence type="ECO:0000256" key="4">
    <source>
        <dbReference type="ARBA" id="ARBA00047645"/>
    </source>
</evidence>
<evidence type="ECO:0000313" key="9">
    <source>
        <dbReference type="EMBL" id="TKI07566.1"/>
    </source>
</evidence>
<organism evidence="9 10">
    <name type="scientific">Martelella alba</name>
    <dbReference type="NCBI Taxonomy" id="2590451"/>
    <lineage>
        <taxon>Bacteria</taxon>
        <taxon>Pseudomonadati</taxon>
        <taxon>Pseudomonadota</taxon>
        <taxon>Alphaproteobacteria</taxon>
        <taxon>Hyphomicrobiales</taxon>
        <taxon>Aurantimonadaceae</taxon>
        <taxon>Martelella</taxon>
    </lineage>
</organism>
<dbReference type="InterPro" id="IPR017968">
    <property type="entry name" value="Acylphosphatase_CS"/>
</dbReference>
<dbReference type="InterPro" id="IPR036046">
    <property type="entry name" value="Acylphosphatase-like_dom_sf"/>
</dbReference>
<keyword evidence="3 5" id="KW-0378">Hydrolase</keyword>
<feature type="active site" evidence="5">
    <location>
        <position position="38"/>
    </location>
</feature>
<dbReference type="InterPro" id="IPR028627">
    <property type="entry name" value="Acylphosphatase_bac"/>
</dbReference>
<dbReference type="EC" id="3.6.1.7" evidence="2 5"/>
<protein>
    <recommendedName>
        <fullName evidence="2 5">Acylphosphatase</fullName>
        <ecNumber evidence="2 5">3.6.1.7</ecNumber>
    </recommendedName>
</protein>